<organism evidence="2 3">
    <name type="scientific">Bacillus cereus HuA2-1</name>
    <dbReference type="NCBI Taxonomy" id="1053201"/>
    <lineage>
        <taxon>Bacteria</taxon>
        <taxon>Bacillati</taxon>
        <taxon>Bacillota</taxon>
        <taxon>Bacilli</taxon>
        <taxon>Bacillales</taxon>
        <taxon>Bacillaceae</taxon>
        <taxon>Bacillus</taxon>
        <taxon>Bacillus cereus group</taxon>
    </lineage>
</organism>
<evidence type="ECO:0000259" key="1">
    <source>
        <dbReference type="Pfam" id="PF13157"/>
    </source>
</evidence>
<proteinExistence type="predicted"/>
<dbReference type="InterPro" id="IPR025055">
    <property type="entry name" value="Ena_core"/>
</dbReference>
<reference evidence="2 3" key="1">
    <citation type="submission" date="2012-04" db="EMBL/GenBank/DDBJ databases">
        <title>The Genome Sequence of Bacillus cereus HuA2-1.</title>
        <authorList>
            <consortium name="The Broad Institute Genome Sequencing Platform"/>
            <consortium name="The Broad Institute Genome Sequencing Center for Infectious Disease"/>
            <person name="Feldgarden M."/>
            <person name="Van der Auwera G.A."/>
            <person name="Mahillon J."/>
            <person name="Duprez V."/>
            <person name="Timmery S."/>
            <person name="Mattelet C."/>
            <person name="Dierick K."/>
            <person name="Sun M."/>
            <person name="Yu Z."/>
            <person name="Zhu L."/>
            <person name="Hu X."/>
            <person name="Shank E.B."/>
            <person name="Swiecicka I."/>
            <person name="Hansen B.M."/>
            <person name="Andrup L."/>
            <person name="Young S.K."/>
            <person name="Zeng Q."/>
            <person name="Gargeya S."/>
            <person name="Fitzgerald M."/>
            <person name="Haas B."/>
            <person name="Abouelleil A."/>
            <person name="Alvarado L."/>
            <person name="Arachchi H.M."/>
            <person name="Berlin A."/>
            <person name="Chapman S.B."/>
            <person name="Goldberg J."/>
            <person name="Griggs A."/>
            <person name="Gujja S."/>
            <person name="Hansen M."/>
            <person name="Howarth C."/>
            <person name="Imamovic A."/>
            <person name="Larimer J."/>
            <person name="McCowen C."/>
            <person name="Montmayeur A."/>
            <person name="Murphy C."/>
            <person name="Neiman D."/>
            <person name="Pearson M."/>
            <person name="Priest M."/>
            <person name="Roberts A."/>
            <person name="Saif S."/>
            <person name="Shea T."/>
            <person name="Sisk P."/>
            <person name="Sykes S."/>
            <person name="Wortman J."/>
            <person name="Nusbaum C."/>
            <person name="Birren B."/>
        </authorList>
    </citation>
    <scope>NUCLEOTIDE SEQUENCE [LARGE SCALE GENOMIC DNA]</scope>
    <source>
        <strain evidence="2 3">HuA2-1</strain>
    </source>
</reference>
<dbReference type="HOGENOM" id="CLU_2116041_0_0_9"/>
<dbReference type="Proteomes" id="UP000004136">
    <property type="component" value="Unassembled WGS sequence"/>
</dbReference>
<dbReference type="Pfam" id="PF13157">
    <property type="entry name" value="Enas"/>
    <property type="match status" value="1"/>
</dbReference>
<dbReference type="RefSeq" id="WP_002138017.1">
    <property type="nucleotide sequence ID" value="NZ_JH804672.1"/>
</dbReference>
<evidence type="ECO:0000313" key="2">
    <source>
        <dbReference type="EMBL" id="EJV82061.1"/>
    </source>
</evidence>
<protein>
    <recommendedName>
        <fullName evidence="1">Endospore appendages core domain-containing protein</fullName>
    </recommendedName>
</protein>
<gene>
    <name evidence="2" type="ORF">IG3_03463</name>
</gene>
<dbReference type="AlphaFoldDB" id="J9BSM1"/>
<name>J9BSM1_BACCE</name>
<sequence>MCNSGCNTCCSPAQFFQEKICGNYVGTGTVVQVWSAPAGSYISGTFEIFNPTSNTALATGTVTPSGTITPSPGDSASISLNSPTTSFSINAAAGDTGTFCITLYKRIVA</sequence>
<feature type="domain" description="Endospore appendages core" evidence="1">
    <location>
        <begin position="8"/>
        <end position="104"/>
    </location>
</feature>
<accession>J9BSM1</accession>
<dbReference type="EMBL" id="AHDV01000024">
    <property type="protein sequence ID" value="EJV82061.1"/>
    <property type="molecule type" value="Genomic_DNA"/>
</dbReference>
<comment type="caution">
    <text evidence="2">The sequence shown here is derived from an EMBL/GenBank/DDBJ whole genome shotgun (WGS) entry which is preliminary data.</text>
</comment>
<evidence type="ECO:0000313" key="3">
    <source>
        <dbReference type="Proteomes" id="UP000004136"/>
    </source>
</evidence>